<dbReference type="InterPro" id="IPR008974">
    <property type="entry name" value="TRAF-like"/>
</dbReference>
<gene>
    <name evidence="7" type="primary">LOC115743805</name>
</gene>
<accession>A0A8B8PIV5</accession>
<sequence>MTAGLNECDSRTAFETVNGSYTFVITHFSEAQSRGVGQFVFSETFAAGGYDWAIYFYPGGMSPEDSEYSSAFIALMTDDSDVRALFELRLEDRSGEGNHLVFTLFHHPLVKGPHTLMYRESMWGYPRFLKRDHPEASRYIKDDCLILHSTVGVVKAKVEGPRHYRVAIPPSDMGQDLKALLESGLGTDIEIVVGDETFKAHKLILAARSQVFKAQFFGPIGDLNIEKLVVEDVDPFIFQAMLEFMYTDEFPDIGEVVGSISPSSSTNVLLHLVAAADRYSLKRLRLLCESKLSGQITEDTVATIVVLADQHHLHKLKAICLDFAVNPANLGGVMKSEGFKHLEENCPSVLSELLSAVSNRQTRGCRPFEEE</sequence>
<dbReference type="Pfam" id="PF24570">
    <property type="entry name" value="BACK_BPM_SPOP"/>
    <property type="match status" value="1"/>
</dbReference>
<dbReference type="FunFam" id="3.30.710.10:FF:000136">
    <property type="entry name" value="BTB-POZ and math domain 1"/>
    <property type="match status" value="1"/>
</dbReference>
<dbReference type="CDD" id="cd18280">
    <property type="entry name" value="BTB_POZ_BPM_plant"/>
    <property type="match status" value="1"/>
</dbReference>
<dbReference type="Gene3D" id="1.25.40.420">
    <property type="match status" value="1"/>
</dbReference>
<keyword evidence="6" id="KW-1185">Reference proteome</keyword>
<dbReference type="GO" id="GO:0071472">
    <property type="term" value="P:cellular response to salt stress"/>
    <property type="evidence" value="ECO:0007669"/>
    <property type="project" value="UniProtKB-ARBA"/>
</dbReference>
<dbReference type="InterPro" id="IPR045005">
    <property type="entry name" value="BPM1-6"/>
</dbReference>
<dbReference type="KEGG" id="rarg:115743805"/>
<organism evidence="6 7">
    <name type="scientific">Rhodamnia argentea</name>
    <dbReference type="NCBI Taxonomy" id="178133"/>
    <lineage>
        <taxon>Eukaryota</taxon>
        <taxon>Viridiplantae</taxon>
        <taxon>Streptophyta</taxon>
        <taxon>Embryophyta</taxon>
        <taxon>Tracheophyta</taxon>
        <taxon>Spermatophyta</taxon>
        <taxon>Magnoliopsida</taxon>
        <taxon>eudicotyledons</taxon>
        <taxon>Gunneridae</taxon>
        <taxon>Pentapetalae</taxon>
        <taxon>rosids</taxon>
        <taxon>malvids</taxon>
        <taxon>Myrtales</taxon>
        <taxon>Myrtaceae</taxon>
        <taxon>Myrtoideae</taxon>
        <taxon>Myrteae</taxon>
        <taxon>Australasian group</taxon>
        <taxon>Rhodamnia</taxon>
    </lineage>
</organism>
<proteinExistence type="inferred from homology"/>
<evidence type="ECO:0000313" key="7">
    <source>
        <dbReference type="RefSeq" id="XP_030534639.1"/>
    </source>
</evidence>
<dbReference type="OrthoDB" id="6359816at2759"/>
<evidence type="ECO:0000259" key="4">
    <source>
        <dbReference type="PROSITE" id="PS50097"/>
    </source>
</evidence>
<comment type="similarity">
    <text evidence="3">Belongs to the Tdpoz family.</text>
</comment>
<dbReference type="Pfam" id="PF00651">
    <property type="entry name" value="BTB"/>
    <property type="match status" value="1"/>
</dbReference>
<dbReference type="Pfam" id="PF22486">
    <property type="entry name" value="MATH_2"/>
    <property type="match status" value="1"/>
</dbReference>
<evidence type="ECO:0000259" key="5">
    <source>
        <dbReference type="PROSITE" id="PS50144"/>
    </source>
</evidence>
<dbReference type="Proteomes" id="UP000827889">
    <property type="component" value="Chromosome 5"/>
</dbReference>
<dbReference type="SUPFAM" id="SSF49599">
    <property type="entry name" value="TRAF domain-like"/>
    <property type="match status" value="1"/>
</dbReference>
<dbReference type="SMART" id="SM00225">
    <property type="entry name" value="BTB"/>
    <property type="match status" value="1"/>
</dbReference>
<dbReference type="PANTHER" id="PTHR26379">
    <property type="entry name" value="BTB/POZ AND MATH DOMAIN-CONTAINING PROTEIN 1"/>
    <property type="match status" value="1"/>
</dbReference>
<dbReference type="RefSeq" id="XP_030534639.1">
    <property type="nucleotide sequence ID" value="XM_030678779.1"/>
</dbReference>
<name>A0A8B8PIV5_9MYRT</name>
<protein>
    <submittedName>
        <fullName evidence="7">BTB/POZ and MATH domain-containing protein 3-like</fullName>
    </submittedName>
</protein>
<feature type="domain" description="BTB" evidence="4">
    <location>
        <begin position="187"/>
        <end position="249"/>
    </location>
</feature>
<dbReference type="InterPro" id="IPR002083">
    <property type="entry name" value="MATH/TRAF_dom"/>
</dbReference>
<comment type="pathway">
    <text evidence="2">Protein modification; protein ubiquitination.</text>
</comment>
<dbReference type="PROSITE" id="PS50097">
    <property type="entry name" value="BTB"/>
    <property type="match status" value="1"/>
</dbReference>
<evidence type="ECO:0000256" key="3">
    <source>
        <dbReference type="ARBA" id="ARBA00010846"/>
    </source>
</evidence>
<dbReference type="Gene3D" id="3.30.710.10">
    <property type="entry name" value="Potassium Channel Kv1.1, Chain A"/>
    <property type="match status" value="1"/>
</dbReference>
<dbReference type="Gene3D" id="2.60.210.10">
    <property type="entry name" value="Apoptosis, Tumor Necrosis Factor Receptor Associated Protein 2, Chain A"/>
    <property type="match status" value="1"/>
</dbReference>
<dbReference type="GO" id="GO:0016567">
    <property type="term" value="P:protein ubiquitination"/>
    <property type="evidence" value="ECO:0007669"/>
    <property type="project" value="UniProtKB-UniPathway"/>
</dbReference>
<dbReference type="UniPathway" id="UPA00143"/>
<feature type="domain" description="MATH" evidence="5">
    <location>
        <begin position="18"/>
        <end position="151"/>
    </location>
</feature>
<dbReference type="GeneID" id="115743805"/>
<dbReference type="InterPro" id="IPR056423">
    <property type="entry name" value="BACK_BPM_SPOP"/>
</dbReference>
<dbReference type="PROSITE" id="PS50144">
    <property type="entry name" value="MATH"/>
    <property type="match status" value="1"/>
</dbReference>
<evidence type="ECO:0000313" key="6">
    <source>
        <dbReference type="Proteomes" id="UP000827889"/>
    </source>
</evidence>
<dbReference type="InterPro" id="IPR000210">
    <property type="entry name" value="BTB/POZ_dom"/>
</dbReference>
<comment type="function">
    <text evidence="1">May act as a substrate-specific adapter of an E3 ubiquitin-protein ligase complex (CUL3-RBX1-BTB) which mediates the ubiquitination and subsequent proteasomal degradation of target proteins.</text>
</comment>
<dbReference type="InterPro" id="IPR011333">
    <property type="entry name" value="SKP1/BTB/POZ_sf"/>
</dbReference>
<reference evidence="7" key="1">
    <citation type="submission" date="2025-08" db="UniProtKB">
        <authorList>
            <consortium name="RefSeq"/>
        </authorList>
    </citation>
    <scope>IDENTIFICATION</scope>
    <source>
        <tissue evidence="7">Leaf</tissue>
    </source>
</reference>
<evidence type="ECO:0000256" key="1">
    <source>
        <dbReference type="ARBA" id="ARBA00002668"/>
    </source>
</evidence>
<dbReference type="PANTHER" id="PTHR26379:SF293">
    <property type="entry name" value="BTB_POZ AND MATH DOMAIN-CONTAINING PROTEIN 3"/>
    <property type="match status" value="1"/>
</dbReference>
<evidence type="ECO:0000256" key="2">
    <source>
        <dbReference type="ARBA" id="ARBA00004906"/>
    </source>
</evidence>
<dbReference type="CDD" id="cd00121">
    <property type="entry name" value="MATH"/>
    <property type="match status" value="1"/>
</dbReference>
<dbReference type="SUPFAM" id="SSF54695">
    <property type="entry name" value="POZ domain"/>
    <property type="match status" value="1"/>
</dbReference>
<dbReference type="AlphaFoldDB" id="A0A8B8PIV5"/>